<dbReference type="InterPro" id="IPR014036">
    <property type="entry name" value="DeoR-like_C"/>
</dbReference>
<dbReference type="SUPFAM" id="SSF46785">
    <property type="entry name" value="Winged helix' DNA-binding domain"/>
    <property type="match status" value="1"/>
</dbReference>
<dbReference type="Gene3D" id="1.10.10.10">
    <property type="entry name" value="Winged helix-like DNA-binding domain superfamily/Winged helix DNA-binding domain"/>
    <property type="match status" value="1"/>
</dbReference>
<organism evidence="8 9">
    <name type="scientific">Merdimonas faecis</name>
    <dbReference type="NCBI Taxonomy" id="1653435"/>
    <lineage>
        <taxon>Bacteria</taxon>
        <taxon>Bacillati</taxon>
        <taxon>Bacillota</taxon>
        <taxon>Clostridia</taxon>
        <taxon>Lachnospirales</taxon>
        <taxon>Lachnospiraceae</taxon>
        <taxon>Merdimonas</taxon>
    </lineage>
</organism>
<proteinExistence type="predicted"/>
<reference evidence="8" key="1">
    <citation type="journal article" date="2021" name="PeerJ">
        <title>Extensive microbial diversity within the chicken gut microbiome revealed by metagenomics and culture.</title>
        <authorList>
            <person name="Gilroy R."/>
            <person name="Ravi A."/>
            <person name="Getino M."/>
            <person name="Pursley I."/>
            <person name="Horton D.L."/>
            <person name="Alikhan N.F."/>
            <person name="Baker D."/>
            <person name="Gharbi K."/>
            <person name="Hall N."/>
            <person name="Watson M."/>
            <person name="Adriaenssens E.M."/>
            <person name="Foster-Nyarko E."/>
            <person name="Jarju S."/>
            <person name="Secka A."/>
            <person name="Antonio M."/>
            <person name="Oren A."/>
            <person name="Chaudhuri R.R."/>
            <person name="La Ragione R."/>
            <person name="Hildebrand F."/>
            <person name="Pallen M.J."/>
        </authorList>
    </citation>
    <scope>NUCLEOTIDE SEQUENCE</scope>
    <source>
        <strain evidence="8">USAMLcec4-12693</strain>
    </source>
</reference>
<keyword evidence="3" id="KW-0805">Transcription regulation</keyword>
<dbReference type="InterPro" id="IPR036390">
    <property type="entry name" value="WH_DNA-bd_sf"/>
</dbReference>
<dbReference type="SMART" id="SM00420">
    <property type="entry name" value="HTH_DEOR"/>
    <property type="match status" value="1"/>
</dbReference>
<dbReference type="PROSITE" id="PS51000">
    <property type="entry name" value="HTH_DEOR_2"/>
    <property type="match status" value="1"/>
</dbReference>
<keyword evidence="4 8" id="KW-0238">DNA-binding</keyword>
<dbReference type="PRINTS" id="PR00037">
    <property type="entry name" value="HTHLACR"/>
</dbReference>
<dbReference type="SMART" id="SM01134">
    <property type="entry name" value="DeoRC"/>
    <property type="match status" value="1"/>
</dbReference>
<dbReference type="Pfam" id="PF00455">
    <property type="entry name" value="DeoRC"/>
    <property type="match status" value="1"/>
</dbReference>
<dbReference type="PANTHER" id="PTHR30363:SF4">
    <property type="entry name" value="GLYCEROL-3-PHOSPHATE REGULON REPRESSOR"/>
    <property type="match status" value="1"/>
</dbReference>
<evidence type="ECO:0000256" key="4">
    <source>
        <dbReference type="ARBA" id="ARBA00023125"/>
    </source>
</evidence>
<dbReference type="InterPro" id="IPR036388">
    <property type="entry name" value="WH-like_DNA-bd_sf"/>
</dbReference>
<gene>
    <name evidence="8" type="ORF">K8V39_11350</name>
</gene>
<evidence type="ECO:0000256" key="3">
    <source>
        <dbReference type="ARBA" id="ARBA00023015"/>
    </source>
</evidence>
<keyword evidence="5" id="KW-0804">Transcription</keyword>
<evidence type="ECO:0000256" key="1">
    <source>
        <dbReference type="ARBA" id="ARBA00021390"/>
    </source>
</evidence>
<evidence type="ECO:0000259" key="7">
    <source>
        <dbReference type="PROSITE" id="PS51000"/>
    </source>
</evidence>
<evidence type="ECO:0000256" key="2">
    <source>
        <dbReference type="ARBA" id="ARBA00022491"/>
    </source>
</evidence>
<dbReference type="SUPFAM" id="SSF100950">
    <property type="entry name" value="NagB/RpiA/CoA transferase-like"/>
    <property type="match status" value="1"/>
</dbReference>
<protein>
    <recommendedName>
        <fullName evidence="1">Lactose phosphotransferase system repressor</fullName>
    </recommendedName>
</protein>
<sequence>MKKRLTAERRNEIAQLLLKNGNMKASSLAEHFGVSTETIRKDLIYLESQGIAQKSYGGAIANSELLLERPIAQKEMERMELKTAIAERAAVMIPRNGVIFLDAGSTTYALARLLRLREDLTVFTNSIMVLNILSDSANQVYALGGRVRGSSKGIVGAWATQAISSLHFDLAFLGSDGFKDLSGPSCVSYEEAEVKQTVLKSSSQTVVLSDHTKFLSNSLFQFADWNQLTALVTDRREDPDIKSLAEKISQAVNVICV</sequence>
<dbReference type="AlphaFoldDB" id="A0A9D2VZ41"/>
<dbReference type="PANTHER" id="PTHR30363">
    <property type="entry name" value="HTH-TYPE TRANSCRIPTIONAL REGULATOR SRLR-RELATED"/>
    <property type="match status" value="1"/>
</dbReference>
<dbReference type="InterPro" id="IPR050313">
    <property type="entry name" value="Carb_Metab_HTH_regulators"/>
</dbReference>
<evidence type="ECO:0000313" key="9">
    <source>
        <dbReference type="Proteomes" id="UP000813420"/>
    </source>
</evidence>
<dbReference type="PROSITE" id="PS00894">
    <property type="entry name" value="HTH_DEOR_1"/>
    <property type="match status" value="1"/>
</dbReference>
<dbReference type="Gene3D" id="3.40.50.1360">
    <property type="match status" value="1"/>
</dbReference>
<dbReference type="Proteomes" id="UP000813420">
    <property type="component" value="Unassembled WGS sequence"/>
</dbReference>
<reference evidence="8" key="2">
    <citation type="submission" date="2021-09" db="EMBL/GenBank/DDBJ databases">
        <authorList>
            <person name="Gilroy R."/>
        </authorList>
    </citation>
    <scope>NUCLEOTIDE SEQUENCE</scope>
    <source>
        <strain evidence="8">USAMLcec4-12693</strain>
    </source>
</reference>
<comment type="caution">
    <text evidence="8">The sequence shown here is derived from an EMBL/GenBank/DDBJ whole genome shotgun (WGS) entry which is preliminary data.</text>
</comment>
<dbReference type="GO" id="GO:0003677">
    <property type="term" value="F:DNA binding"/>
    <property type="evidence" value="ECO:0007669"/>
    <property type="project" value="UniProtKB-KW"/>
</dbReference>
<feature type="domain" description="HTH deoR-type" evidence="7">
    <location>
        <begin position="6"/>
        <end position="61"/>
    </location>
</feature>
<dbReference type="InterPro" id="IPR037171">
    <property type="entry name" value="NagB/RpiA_transferase-like"/>
</dbReference>
<dbReference type="InterPro" id="IPR001034">
    <property type="entry name" value="DeoR_HTH"/>
</dbReference>
<dbReference type="Pfam" id="PF08220">
    <property type="entry name" value="HTH_DeoR"/>
    <property type="match status" value="1"/>
</dbReference>
<dbReference type="RefSeq" id="WP_277272501.1">
    <property type="nucleotide sequence ID" value="NZ_DYXE01000089.1"/>
</dbReference>
<name>A0A9D2VZ41_9FIRM</name>
<evidence type="ECO:0000313" key="8">
    <source>
        <dbReference type="EMBL" id="HJH50840.1"/>
    </source>
</evidence>
<dbReference type="GO" id="GO:0003700">
    <property type="term" value="F:DNA-binding transcription factor activity"/>
    <property type="evidence" value="ECO:0007669"/>
    <property type="project" value="InterPro"/>
</dbReference>
<comment type="function">
    <text evidence="6">Repressor of the lactose catabolism operon. Galactose-6-phosphate is the inducer.</text>
</comment>
<dbReference type="InterPro" id="IPR018356">
    <property type="entry name" value="Tscrpt_reg_HTH_DeoR_CS"/>
</dbReference>
<accession>A0A9D2VZ41</accession>
<dbReference type="EMBL" id="DYXE01000089">
    <property type="protein sequence ID" value="HJH50840.1"/>
    <property type="molecule type" value="Genomic_DNA"/>
</dbReference>
<evidence type="ECO:0000256" key="6">
    <source>
        <dbReference type="ARBA" id="ARBA00024937"/>
    </source>
</evidence>
<evidence type="ECO:0000256" key="5">
    <source>
        <dbReference type="ARBA" id="ARBA00023163"/>
    </source>
</evidence>
<keyword evidence="2" id="KW-0678">Repressor</keyword>